<reference evidence="7" key="1">
    <citation type="journal article" date="2014" name="Int. J. Syst. Evol. Microbiol.">
        <title>Complete genome sequence of Corynebacterium casei LMG S-19264T (=DSM 44701T), isolated from a smear-ripened cheese.</title>
        <authorList>
            <consortium name="US DOE Joint Genome Institute (JGI-PGF)"/>
            <person name="Walter F."/>
            <person name="Albersmeier A."/>
            <person name="Kalinowski J."/>
            <person name="Ruckert C."/>
        </authorList>
    </citation>
    <scope>NUCLEOTIDE SEQUENCE</scope>
    <source>
        <strain evidence="7">JCM 31311</strain>
    </source>
</reference>
<proteinExistence type="predicted"/>
<evidence type="ECO:0000256" key="1">
    <source>
        <dbReference type="ARBA" id="ARBA00004651"/>
    </source>
</evidence>
<evidence type="ECO:0000256" key="4">
    <source>
        <dbReference type="ARBA" id="ARBA00022989"/>
    </source>
</evidence>
<gene>
    <name evidence="7" type="ORF">GCM10008957_07240</name>
</gene>
<keyword evidence="3 6" id="KW-0812">Transmembrane</keyword>
<keyword evidence="4 6" id="KW-1133">Transmembrane helix</keyword>
<protein>
    <recommendedName>
        <fullName evidence="9">MFS transporter</fullName>
    </recommendedName>
</protein>
<dbReference type="Pfam" id="PF07690">
    <property type="entry name" value="MFS_1"/>
    <property type="match status" value="1"/>
</dbReference>
<dbReference type="GO" id="GO:0022857">
    <property type="term" value="F:transmembrane transporter activity"/>
    <property type="evidence" value="ECO:0007669"/>
    <property type="project" value="InterPro"/>
</dbReference>
<feature type="transmembrane region" description="Helical" evidence="6">
    <location>
        <begin position="234"/>
        <end position="254"/>
    </location>
</feature>
<accession>A0A918BYZ5</accession>
<comment type="caution">
    <text evidence="7">The sequence shown here is derived from an EMBL/GenBank/DDBJ whole genome shotgun (WGS) entry which is preliminary data.</text>
</comment>
<dbReference type="GO" id="GO:0005886">
    <property type="term" value="C:plasma membrane"/>
    <property type="evidence" value="ECO:0007669"/>
    <property type="project" value="UniProtKB-SubCell"/>
</dbReference>
<dbReference type="EMBL" id="BMQL01000002">
    <property type="protein sequence ID" value="GGQ97405.1"/>
    <property type="molecule type" value="Genomic_DNA"/>
</dbReference>
<dbReference type="AlphaFoldDB" id="A0A918BYZ5"/>
<evidence type="ECO:0008006" key="9">
    <source>
        <dbReference type="Google" id="ProtNLM"/>
    </source>
</evidence>
<feature type="transmembrane region" description="Helical" evidence="6">
    <location>
        <begin position="54"/>
        <end position="78"/>
    </location>
</feature>
<feature type="transmembrane region" description="Helical" evidence="6">
    <location>
        <begin position="274"/>
        <end position="295"/>
    </location>
</feature>
<evidence type="ECO:0000256" key="2">
    <source>
        <dbReference type="ARBA" id="ARBA00022475"/>
    </source>
</evidence>
<keyword evidence="2" id="KW-1003">Cell membrane</keyword>
<evidence type="ECO:0000313" key="8">
    <source>
        <dbReference type="Proteomes" id="UP000603865"/>
    </source>
</evidence>
<dbReference type="InterPro" id="IPR011701">
    <property type="entry name" value="MFS"/>
</dbReference>
<dbReference type="Gene3D" id="1.20.1250.20">
    <property type="entry name" value="MFS general substrate transporter like domains"/>
    <property type="match status" value="1"/>
</dbReference>
<evidence type="ECO:0000256" key="6">
    <source>
        <dbReference type="SAM" id="Phobius"/>
    </source>
</evidence>
<feature type="transmembrane region" description="Helical" evidence="6">
    <location>
        <begin position="23"/>
        <end position="42"/>
    </location>
</feature>
<reference evidence="7" key="2">
    <citation type="submission" date="2020-09" db="EMBL/GenBank/DDBJ databases">
        <authorList>
            <person name="Sun Q."/>
            <person name="Ohkuma M."/>
        </authorList>
    </citation>
    <scope>NUCLEOTIDE SEQUENCE</scope>
    <source>
        <strain evidence="7">JCM 31311</strain>
    </source>
</reference>
<evidence type="ECO:0000256" key="3">
    <source>
        <dbReference type="ARBA" id="ARBA00022692"/>
    </source>
</evidence>
<sequence>MTAAAPPDASGFRTFLKLWASQGASGLGSAVAWFSLSIYVAQTLYPLPSQRPELALALSLLGLSGALPALVVVPLAGVWADRHDRRRTMLTCDLLSGALTLLAAALMHTGHLPLWALLLTSVLISVLGSFHGASFDTSYSLLVSRAQLPRAGGLMQTMGSLSQLLAPALAALLIALPGGVPMSLLTDALSFWLAAVVLWRLRIPRPPATDHGIRPPLKDDLLFGWRYILRRPPLLALLLTFAAVNFSWSPLQVFETLLLKGRLADDLNAHGLSFQAGLALLSTLGAAGGLTGGVLVSAWGGLKTQRIYGVLVPVLLGALGLLTLGLAPGVWLAAAAMFGLFFTGPIMNAHSQAIWQAQVPSELQGRVFSVRRLIAQFTGPLSVGLAGLLAARFPVPAILLVLAGLLGVVVLVQFVNPSLRRVEDREYLEALAQRS</sequence>
<feature type="transmembrane region" description="Helical" evidence="6">
    <location>
        <begin position="307"/>
        <end position="324"/>
    </location>
</feature>
<dbReference type="SUPFAM" id="SSF103473">
    <property type="entry name" value="MFS general substrate transporter"/>
    <property type="match status" value="1"/>
</dbReference>
<dbReference type="Proteomes" id="UP000603865">
    <property type="component" value="Unassembled WGS sequence"/>
</dbReference>
<dbReference type="PANTHER" id="PTHR23513:SF6">
    <property type="entry name" value="MAJOR FACILITATOR SUPERFAMILY ASSOCIATED DOMAIN-CONTAINING PROTEIN"/>
    <property type="match status" value="1"/>
</dbReference>
<dbReference type="PANTHER" id="PTHR23513">
    <property type="entry name" value="INTEGRAL MEMBRANE EFFLUX PROTEIN-RELATED"/>
    <property type="match status" value="1"/>
</dbReference>
<name>A0A918BYZ5_9DEIO</name>
<evidence type="ECO:0000256" key="5">
    <source>
        <dbReference type="ARBA" id="ARBA00023136"/>
    </source>
</evidence>
<feature type="transmembrane region" description="Helical" evidence="6">
    <location>
        <begin position="154"/>
        <end position="176"/>
    </location>
</feature>
<feature type="transmembrane region" description="Helical" evidence="6">
    <location>
        <begin position="114"/>
        <end position="133"/>
    </location>
</feature>
<evidence type="ECO:0000313" key="7">
    <source>
        <dbReference type="EMBL" id="GGQ97405.1"/>
    </source>
</evidence>
<dbReference type="RefSeq" id="WP_189088142.1">
    <property type="nucleotide sequence ID" value="NZ_BMQL01000002.1"/>
</dbReference>
<feature type="transmembrane region" description="Helical" evidence="6">
    <location>
        <begin position="397"/>
        <end position="415"/>
    </location>
</feature>
<dbReference type="InterPro" id="IPR036259">
    <property type="entry name" value="MFS_trans_sf"/>
</dbReference>
<comment type="subcellular location">
    <subcellularLocation>
        <location evidence="1">Cell membrane</location>
        <topology evidence="1">Multi-pass membrane protein</topology>
    </subcellularLocation>
</comment>
<dbReference type="CDD" id="cd06173">
    <property type="entry name" value="MFS_MefA_like"/>
    <property type="match status" value="1"/>
</dbReference>
<keyword evidence="8" id="KW-1185">Reference proteome</keyword>
<keyword evidence="5 6" id="KW-0472">Membrane</keyword>
<organism evidence="7 8">
    <name type="scientific">Deinococcus ruber</name>
    <dbReference type="NCBI Taxonomy" id="1848197"/>
    <lineage>
        <taxon>Bacteria</taxon>
        <taxon>Thermotogati</taxon>
        <taxon>Deinococcota</taxon>
        <taxon>Deinococci</taxon>
        <taxon>Deinococcales</taxon>
        <taxon>Deinococcaceae</taxon>
        <taxon>Deinococcus</taxon>
    </lineage>
</organism>